<evidence type="ECO:0000313" key="10">
    <source>
        <dbReference type="Proteomes" id="UP001446205"/>
    </source>
</evidence>
<keyword evidence="4" id="KW-1134">Transmembrane beta strand</keyword>
<keyword evidence="8" id="KW-0732">Signal</keyword>
<dbReference type="Gene3D" id="1.20.1600.10">
    <property type="entry name" value="Outer membrane efflux proteins (OEP)"/>
    <property type="match status" value="1"/>
</dbReference>
<dbReference type="EMBL" id="JBBPCO010000003">
    <property type="protein sequence ID" value="MEK8088955.1"/>
    <property type="molecule type" value="Genomic_DNA"/>
</dbReference>
<comment type="similarity">
    <text evidence="2">Belongs to the outer membrane factor (OMF) (TC 1.B.17) family.</text>
</comment>
<reference evidence="9 10" key="1">
    <citation type="submission" date="2024-04" db="EMBL/GenBank/DDBJ databases">
        <authorList>
            <person name="Abashina T."/>
            <person name="Shaikin A."/>
        </authorList>
    </citation>
    <scope>NUCLEOTIDE SEQUENCE [LARGE SCALE GENOMIC DNA]</scope>
    <source>
        <strain evidence="9 10">AAFK</strain>
    </source>
</reference>
<dbReference type="PANTHER" id="PTHR30026">
    <property type="entry name" value="OUTER MEMBRANE PROTEIN TOLC"/>
    <property type="match status" value="1"/>
</dbReference>
<evidence type="ECO:0000256" key="4">
    <source>
        <dbReference type="ARBA" id="ARBA00022452"/>
    </source>
</evidence>
<dbReference type="PANTHER" id="PTHR30026:SF13">
    <property type="entry name" value="MEMBRANE EFFLUX PROTEIN, PUTATIVE-RELATED"/>
    <property type="match status" value="1"/>
</dbReference>
<comment type="subcellular location">
    <subcellularLocation>
        <location evidence="1">Cell outer membrane</location>
    </subcellularLocation>
</comment>
<sequence length="450" mass="49355">MKKRVLNFCLLGLLWSGTASSAPLTLDEAVQRALEHDPRIAEREKLVDAARAIIDEALGHRGLMISANAFIGMTTAKDGNIFEPGSNNLRRDAYDVDGLSDWEMLQFQIIKPLYTFGKIDNYARAAQGQADVKRGDLRLRRGQTMLEVKRAYFGYLTARDVRLMLEDVEKRVLGAQDMVKQWLASGDADATQADLFQLQAGEAQLRKFILQARAVEATAAQGLHLLTGLPGTEPLEIADAHIAPVSVTLADSKGLAQLQQLALQSRPESAQLEAGLRARRSLVAAKRSEAYPDVYAGVVGVVSYASQREDLKNPFLYDPFHQYGATPVLGVRWNWQGAVNSAQVANAQAELNALEEKSSFAQQGIPFEVAEAYNNFKALGETVGALNKGSDAARRWMIASYADFEAGVGEGEKVMRALQTYALNRADYLRAVNDYNMAAARLDLVTGQYP</sequence>
<evidence type="ECO:0000256" key="5">
    <source>
        <dbReference type="ARBA" id="ARBA00022692"/>
    </source>
</evidence>
<proteinExistence type="inferred from homology"/>
<dbReference type="SUPFAM" id="SSF56954">
    <property type="entry name" value="Outer membrane efflux proteins (OEP)"/>
    <property type="match status" value="1"/>
</dbReference>
<keyword evidence="6" id="KW-0472">Membrane</keyword>
<organism evidence="9 10">
    <name type="scientific">Thermithiobacillus plumbiphilus</name>
    <dbReference type="NCBI Taxonomy" id="1729899"/>
    <lineage>
        <taxon>Bacteria</taxon>
        <taxon>Pseudomonadati</taxon>
        <taxon>Pseudomonadota</taxon>
        <taxon>Acidithiobacillia</taxon>
        <taxon>Acidithiobacillales</taxon>
        <taxon>Thermithiobacillaceae</taxon>
        <taxon>Thermithiobacillus</taxon>
    </lineage>
</organism>
<evidence type="ECO:0000256" key="7">
    <source>
        <dbReference type="ARBA" id="ARBA00023237"/>
    </source>
</evidence>
<dbReference type="RefSeq" id="WP_341370022.1">
    <property type="nucleotide sequence ID" value="NZ_JBBPCO010000003.1"/>
</dbReference>
<protein>
    <submittedName>
        <fullName evidence="9">TolC family protein</fullName>
    </submittedName>
</protein>
<evidence type="ECO:0000313" key="9">
    <source>
        <dbReference type="EMBL" id="MEK8088955.1"/>
    </source>
</evidence>
<comment type="caution">
    <text evidence="9">The sequence shown here is derived from an EMBL/GenBank/DDBJ whole genome shotgun (WGS) entry which is preliminary data.</text>
</comment>
<evidence type="ECO:0000256" key="3">
    <source>
        <dbReference type="ARBA" id="ARBA00022448"/>
    </source>
</evidence>
<accession>A0ABU9D5Y5</accession>
<dbReference type="Pfam" id="PF02321">
    <property type="entry name" value="OEP"/>
    <property type="match status" value="1"/>
</dbReference>
<evidence type="ECO:0000256" key="1">
    <source>
        <dbReference type="ARBA" id="ARBA00004442"/>
    </source>
</evidence>
<keyword evidence="3" id="KW-0813">Transport</keyword>
<name>A0ABU9D5Y5_9PROT</name>
<dbReference type="InterPro" id="IPR051906">
    <property type="entry name" value="TolC-like"/>
</dbReference>
<dbReference type="InterPro" id="IPR003423">
    <property type="entry name" value="OMP_efflux"/>
</dbReference>
<gene>
    <name evidence="9" type="ORF">WOB96_04175</name>
</gene>
<feature type="chain" id="PRO_5047535782" evidence="8">
    <location>
        <begin position="22"/>
        <end position="450"/>
    </location>
</feature>
<evidence type="ECO:0000256" key="6">
    <source>
        <dbReference type="ARBA" id="ARBA00023136"/>
    </source>
</evidence>
<keyword evidence="7" id="KW-0998">Cell outer membrane</keyword>
<evidence type="ECO:0000256" key="8">
    <source>
        <dbReference type="SAM" id="SignalP"/>
    </source>
</evidence>
<keyword evidence="10" id="KW-1185">Reference proteome</keyword>
<evidence type="ECO:0000256" key="2">
    <source>
        <dbReference type="ARBA" id="ARBA00007613"/>
    </source>
</evidence>
<dbReference type="Proteomes" id="UP001446205">
    <property type="component" value="Unassembled WGS sequence"/>
</dbReference>
<feature type="signal peptide" evidence="8">
    <location>
        <begin position="1"/>
        <end position="21"/>
    </location>
</feature>
<keyword evidence="5" id="KW-0812">Transmembrane</keyword>